<evidence type="ECO:0000259" key="3">
    <source>
        <dbReference type="PROSITE" id="PS50887"/>
    </source>
</evidence>
<dbReference type="SUPFAM" id="SSF158472">
    <property type="entry name" value="HAMP domain-like"/>
    <property type="match status" value="1"/>
</dbReference>
<dbReference type="GO" id="GO:0016020">
    <property type="term" value="C:membrane"/>
    <property type="evidence" value="ECO:0007669"/>
    <property type="project" value="InterPro"/>
</dbReference>
<dbReference type="InterPro" id="IPR052163">
    <property type="entry name" value="DGC-Regulatory_Protein"/>
</dbReference>
<dbReference type="AlphaFoldDB" id="A0A3B0X6K0"/>
<dbReference type="InterPro" id="IPR000160">
    <property type="entry name" value="GGDEF_dom"/>
</dbReference>
<dbReference type="SMART" id="SM00267">
    <property type="entry name" value="GGDEF"/>
    <property type="match status" value="1"/>
</dbReference>
<dbReference type="PANTHER" id="PTHR46663">
    <property type="entry name" value="DIGUANYLATE CYCLASE DGCT-RELATED"/>
    <property type="match status" value="1"/>
</dbReference>
<evidence type="ECO:0000313" key="4">
    <source>
        <dbReference type="EMBL" id="VAW60013.1"/>
    </source>
</evidence>
<dbReference type="PROSITE" id="PS50885">
    <property type="entry name" value="HAMP"/>
    <property type="match status" value="1"/>
</dbReference>
<dbReference type="SMART" id="SM00304">
    <property type="entry name" value="HAMP"/>
    <property type="match status" value="1"/>
</dbReference>
<evidence type="ECO:0000259" key="2">
    <source>
        <dbReference type="PROSITE" id="PS50885"/>
    </source>
</evidence>
<dbReference type="InterPro" id="IPR029787">
    <property type="entry name" value="Nucleotide_cyclase"/>
</dbReference>
<dbReference type="NCBIfam" id="TIGR00254">
    <property type="entry name" value="GGDEF"/>
    <property type="match status" value="1"/>
</dbReference>
<keyword evidence="1" id="KW-0812">Transmembrane</keyword>
<dbReference type="EMBL" id="UOFH01000118">
    <property type="protein sequence ID" value="VAW60013.1"/>
    <property type="molecule type" value="Genomic_DNA"/>
</dbReference>
<dbReference type="CDD" id="cd01949">
    <property type="entry name" value="GGDEF"/>
    <property type="match status" value="1"/>
</dbReference>
<dbReference type="SUPFAM" id="SSF55073">
    <property type="entry name" value="Nucleotide cyclase"/>
    <property type="match status" value="1"/>
</dbReference>
<dbReference type="Gene3D" id="3.30.70.270">
    <property type="match status" value="1"/>
</dbReference>
<keyword evidence="1" id="KW-1133">Transmembrane helix</keyword>
<dbReference type="Pfam" id="PF00672">
    <property type="entry name" value="HAMP"/>
    <property type="match status" value="1"/>
</dbReference>
<dbReference type="PANTHER" id="PTHR46663:SF2">
    <property type="entry name" value="GGDEF DOMAIN-CONTAINING PROTEIN"/>
    <property type="match status" value="1"/>
</dbReference>
<dbReference type="FunFam" id="3.30.70.270:FF:000001">
    <property type="entry name" value="Diguanylate cyclase domain protein"/>
    <property type="match status" value="1"/>
</dbReference>
<dbReference type="PROSITE" id="PS50887">
    <property type="entry name" value="GGDEF"/>
    <property type="match status" value="1"/>
</dbReference>
<name>A0A3B0X6K0_9ZZZZ</name>
<dbReference type="InterPro" id="IPR043128">
    <property type="entry name" value="Rev_trsase/Diguanyl_cyclase"/>
</dbReference>
<dbReference type="Pfam" id="PF00990">
    <property type="entry name" value="GGDEF"/>
    <property type="match status" value="1"/>
</dbReference>
<feature type="domain" description="GGDEF" evidence="3">
    <location>
        <begin position="245"/>
        <end position="377"/>
    </location>
</feature>
<dbReference type="InterPro" id="IPR003660">
    <property type="entry name" value="HAMP_dom"/>
</dbReference>
<evidence type="ECO:0000256" key="1">
    <source>
        <dbReference type="SAM" id="Phobius"/>
    </source>
</evidence>
<gene>
    <name evidence="4" type="ORF">MNBD_GAMMA08-2970</name>
</gene>
<accession>A0A3B0X6K0</accession>
<protein>
    <submittedName>
        <fullName evidence="4">Diguanylate cyclase/phosphodiesterase (GGDEF &amp; EAL domains) with PAS/PAC sensor(S)</fullName>
    </submittedName>
</protein>
<keyword evidence="1" id="KW-0472">Membrane</keyword>
<organism evidence="4">
    <name type="scientific">hydrothermal vent metagenome</name>
    <dbReference type="NCBI Taxonomy" id="652676"/>
    <lineage>
        <taxon>unclassified sequences</taxon>
        <taxon>metagenomes</taxon>
        <taxon>ecological metagenomes</taxon>
    </lineage>
</organism>
<feature type="transmembrane region" description="Helical" evidence="1">
    <location>
        <begin position="134"/>
        <end position="156"/>
    </location>
</feature>
<feature type="domain" description="HAMP" evidence="2">
    <location>
        <begin position="158"/>
        <end position="211"/>
    </location>
</feature>
<dbReference type="GO" id="GO:0007165">
    <property type="term" value="P:signal transduction"/>
    <property type="evidence" value="ECO:0007669"/>
    <property type="project" value="InterPro"/>
</dbReference>
<reference evidence="4" key="1">
    <citation type="submission" date="2018-06" db="EMBL/GenBank/DDBJ databases">
        <authorList>
            <person name="Zhirakovskaya E."/>
        </authorList>
    </citation>
    <scope>NUCLEOTIDE SEQUENCE</scope>
</reference>
<proteinExistence type="predicted"/>
<dbReference type="Gene3D" id="6.10.340.10">
    <property type="match status" value="1"/>
</dbReference>
<sequence length="382" mass="43397">MLMMPLLFAGVFYIVDSNYRNNFVNHVRNDALTLASISESQADNALLYQEKIIDDAIISGRLSSAKITNEENKILREWGDNSLTNNTDEDFFFGEHDDNVFNIIVPRYDTAGNIQGELLLSYDELPTKKEISQAYLYGFYLSITYIIITFFITVILGRRVTKPIKQLSDASKEISMGHYEKELVVESNIKDIQQLANTLEHMRFELVKKNNEMKHHAMHDGLTGLPNRLLLRERIDKIITNKHTHTTALLMLDLDRFKEINDTLGHLVGDEVLKIASQRLLSCVRQSDTVSRLGGDEFALVLYKINDEKAMAIANTLSKKLRESFTVNDNELNVSASIGIALHPQHGKTFNEVLHCADIAMYASKLNRQGEAILYNEQLGNL</sequence>